<keyword evidence="4" id="KW-1185">Reference proteome</keyword>
<organism evidence="4 5">
    <name type="scientific">Raphanus sativus</name>
    <name type="common">Radish</name>
    <name type="synonym">Raphanus raphanistrum var. sativus</name>
    <dbReference type="NCBI Taxonomy" id="3726"/>
    <lineage>
        <taxon>Eukaryota</taxon>
        <taxon>Viridiplantae</taxon>
        <taxon>Streptophyta</taxon>
        <taxon>Embryophyta</taxon>
        <taxon>Tracheophyta</taxon>
        <taxon>Spermatophyta</taxon>
        <taxon>Magnoliopsida</taxon>
        <taxon>eudicotyledons</taxon>
        <taxon>Gunneridae</taxon>
        <taxon>Pentapetalae</taxon>
        <taxon>rosids</taxon>
        <taxon>malvids</taxon>
        <taxon>Brassicales</taxon>
        <taxon>Brassicaceae</taxon>
        <taxon>Brassiceae</taxon>
        <taxon>Raphanus</taxon>
    </lineage>
</organism>
<dbReference type="Pfam" id="PF14111">
    <property type="entry name" value="DUF4283"/>
    <property type="match status" value="1"/>
</dbReference>
<name>A0A6J0JI33_RAPSA</name>
<dbReference type="InterPro" id="IPR025836">
    <property type="entry name" value="Zn_knuckle_CX2CX4HX4C"/>
</dbReference>
<dbReference type="AlphaFoldDB" id="A0A6J0JI33"/>
<dbReference type="GeneID" id="108807493"/>
<dbReference type="PANTHER" id="PTHR31286">
    <property type="entry name" value="GLYCINE-RICH CELL WALL STRUCTURAL PROTEIN 1.8-LIKE"/>
    <property type="match status" value="1"/>
</dbReference>
<evidence type="ECO:0000313" key="4">
    <source>
        <dbReference type="Proteomes" id="UP000504610"/>
    </source>
</evidence>
<reference evidence="4" key="1">
    <citation type="journal article" date="2019" name="Database">
        <title>The radish genome database (RadishGD): an integrated information resource for radish genomics.</title>
        <authorList>
            <person name="Yu H.J."/>
            <person name="Baek S."/>
            <person name="Lee Y.J."/>
            <person name="Cho A."/>
            <person name="Mun J.H."/>
        </authorList>
    </citation>
    <scope>NUCLEOTIDE SEQUENCE [LARGE SCALE GENOMIC DNA]</scope>
    <source>
        <strain evidence="4">cv. WK10039</strain>
    </source>
</reference>
<feature type="compositionally biased region" description="Polar residues" evidence="1">
    <location>
        <begin position="397"/>
        <end position="406"/>
    </location>
</feature>
<dbReference type="RefSeq" id="XP_018435280.2">
    <property type="nucleotide sequence ID" value="XM_018579778.2"/>
</dbReference>
<dbReference type="KEGG" id="rsz:108807493"/>
<evidence type="ECO:0000259" key="3">
    <source>
        <dbReference type="Pfam" id="PF14392"/>
    </source>
</evidence>
<feature type="domain" description="Zinc knuckle CX2CX4HX4C" evidence="3">
    <location>
        <begin position="170"/>
        <end position="215"/>
    </location>
</feature>
<evidence type="ECO:0000256" key="1">
    <source>
        <dbReference type="SAM" id="MobiDB-lite"/>
    </source>
</evidence>
<feature type="region of interest" description="Disordered" evidence="1">
    <location>
        <begin position="397"/>
        <end position="435"/>
    </location>
</feature>
<protein>
    <submittedName>
        <fullName evidence="5">Uncharacterized protein LOC108807493</fullName>
    </submittedName>
</protein>
<evidence type="ECO:0000259" key="2">
    <source>
        <dbReference type="Pfam" id="PF14111"/>
    </source>
</evidence>
<feature type="compositionally biased region" description="Basic residues" evidence="1">
    <location>
        <begin position="407"/>
        <end position="425"/>
    </location>
</feature>
<evidence type="ECO:0000313" key="5">
    <source>
        <dbReference type="RefSeq" id="XP_018435280.2"/>
    </source>
</evidence>
<dbReference type="InterPro" id="IPR040256">
    <property type="entry name" value="At4g02000-like"/>
</dbReference>
<accession>A0A6J0JI33</accession>
<sequence length="481" mass="55155">MDRALMALSLEEEEIPFEMPDLPGFCSNEKNKLSLVGRMLNPECQNMSNLIWRMPRKWQKEGKCRGVALSRERFQFFFDHEHDLLDVLEKGVHTCNEWALAIERWVEEPPDDYLQYILLWVRISNIPVNYYTKEAIMALGDLVGEVKEFIFDPTKPQTQPYERVQVRFNVANPLKTSRVVNLKGAKAVTIHYNYERIQKRCFTCFRLNHEQSICPLVVKKRKDEALARRQKISKELALKKPVLEEGDPLFGVLSEEQVRINVVTGRPKIVKEVLDEMRQYLTLTTDEDRAVREERVRSSVAAVEKDPMLQRTVLRLEAPPIVSRDFNRGKGIVFSYKEMERQKEDRVPQEKIMASAIKAGIAGKWNDNNVIMAESADENCGQINMGSSQGSTVFSTGFSEPCASTGTKKKPYQRRRPPKSKRKPRPLMLEDNEAGTLWDKAAGKRVAGSKKRKVETEVGDLLVSEKSKTLKVIPREGSPSL</sequence>
<dbReference type="InterPro" id="IPR025558">
    <property type="entry name" value="DUF4283"/>
</dbReference>
<proteinExistence type="predicted"/>
<dbReference type="Pfam" id="PF14392">
    <property type="entry name" value="zf-CCHC_4"/>
    <property type="match status" value="1"/>
</dbReference>
<gene>
    <name evidence="5" type="primary">LOC108807493</name>
</gene>
<dbReference type="OrthoDB" id="1101616at2759"/>
<reference evidence="5" key="2">
    <citation type="submission" date="2025-08" db="UniProtKB">
        <authorList>
            <consortium name="RefSeq"/>
        </authorList>
    </citation>
    <scope>IDENTIFICATION</scope>
    <source>
        <tissue evidence="5">Leaf</tissue>
    </source>
</reference>
<dbReference type="Proteomes" id="UP000504610">
    <property type="component" value="Chromosome 6"/>
</dbReference>
<feature type="domain" description="DUF4283" evidence="2">
    <location>
        <begin position="28"/>
        <end position="108"/>
    </location>
</feature>
<dbReference type="PANTHER" id="PTHR31286:SF178">
    <property type="entry name" value="DUF4283 DOMAIN-CONTAINING PROTEIN"/>
    <property type="match status" value="1"/>
</dbReference>